<proteinExistence type="predicted"/>
<dbReference type="Proteomes" id="UP000019374">
    <property type="component" value="Unassembled WGS sequence"/>
</dbReference>
<dbReference type="EMBL" id="KE652261">
    <property type="protein sequence ID" value="EQL02850.1"/>
    <property type="molecule type" value="Genomic_DNA"/>
</dbReference>
<dbReference type="Gene3D" id="1.20.1280.50">
    <property type="match status" value="1"/>
</dbReference>
<organism evidence="3 4">
    <name type="scientific">Ophiocordyceps sinensis (strain Co18 / CGMCC 3.14243)</name>
    <name type="common">Yarsagumba caterpillar fungus</name>
    <name type="synonym">Hirsutella sinensis</name>
    <dbReference type="NCBI Taxonomy" id="911162"/>
    <lineage>
        <taxon>Eukaryota</taxon>
        <taxon>Fungi</taxon>
        <taxon>Dikarya</taxon>
        <taxon>Ascomycota</taxon>
        <taxon>Pezizomycotina</taxon>
        <taxon>Sordariomycetes</taxon>
        <taxon>Hypocreomycetidae</taxon>
        <taxon>Hypocreales</taxon>
        <taxon>Ophiocordycipitaceae</taxon>
        <taxon>Ophiocordyceps</taxon>
    </lineage>
</organism>
<dbReference type="CDD" id="cd09917">
    <property type="entry name" value="F-box_SF"/>
    <property type="match status" value="1"/>
</dbReference>
<dbReference type="InterPro" id="IPR001810">
    <property type="entry name" value="F-box_dom"/>
</dbReference>
<accession>T5ABL5</accession>
<evidence type="ECO:0000256" key="1">
    <source>
        <dbReference type="SAM" id="MobiDB-lite"/>
    </source>
</evidence>
<feature type="compositionally biased region" description="Basic residues" evidence="1">
    <location>
        <begin position="102"/>
        <end position="117"/>
    </location>
</feature>
<evidence type="ECO:0000313" key="3">
    <source>
        <dbReference type="EMBL" id="EQL02850.1"/>
    </source>
</evidence>
<sequence>MASSGRLQGWNQLPNEILLHILRYLAPCHIIKLRLVSRKLRNFCLDDELWKRRCLGDSPWYHLLQSRRRALSRAPLKSADGASQTTLLLAPAGAGIHESASRSRRRHLEHAPRHRRWQERQDMANSAVLTALS</sequence>
<dbReference type="PROSITE" id="PS50181">
    <property type="entry name" value="FBOX"/>
    <property type="match status" value="1"/>
</dbReference>
<feature type="domain" description="F-box" evidence="2">
    <location>
        <begin position="7"/>
        <end position="53"/>
    </location>
</feature>
<evidence type="ECO:0000259" key="2">
    <source>
        <dbReference type="PROSITE" id="PS50181"/>
    </source>
</evidence>
<name>T5ABL5_OPHSC</name>
<evidence type="ECO:0000313" key="4">
    <source>
        <dbReference type="Proteomes" id="UP000019374"/>
    </source>
</evidence>
<dbReference type="SUPFAM" id="SSF81383">
    <property type="entry name" value="F-box domain"/>
    <property type="match status" value="1"/>
</dbReference>
<reference evidence="3 4" key="1">
    <citation type="journal article" date="2013" name="Chin. Sci. Bull.">
        <title>Genome survey uncovers the secrets of sex and lifestyle in caterpillar fungus.</title>
        <authorList>
            <person name="Hu X."/>
            <person name="Zhang Y."/>
            <person name="Xiao G."/>
            <person name="Zheng P."/>
            <person name="Xia Y."/>
            <person name="Zhang X."/>
            <person name="St Leger R.J."/>
            <person name="Liu X."/>
            <person name="Wang C."/>
        </authorList>
    </citation>
    <scope>NUCLEOTIDE SEQUENCE [LARGE SCALE GENOMIC DNA]</scope>
    <source>
        <strain evidence="4">Co18 / CGMCC 3.14243</strain>
        <tissue evidence="3">Fruit-body</tissue>
    </source>
</reference>
<dbReference type="SMART" id="SM00256">
    <property type="entry name" value="FBOX"/>
    <property type="match status" value="1"/>
</dbReference>
<dbReference type="AlphaFoldDB" id="T5ABL5"/>
<dbReference type="InterPro" id="IPR036047">
    <property type="entry name" value="F-box-like_dom_sf"/>
</dbReference>
<dbReference type="HOGENOM" id="CLU_1907295_0_0_1"/>
<gene>
    <name evidence="3" type="ORF">OCS_01441</name>
</gene>
<dbReference type="Pfam" id="PF12937">
    <property type="entry name" value="F-box-like"/>
    <property type="match status" value="1"/>
</dbReference>
<protein>
    <submittedName>
        <fullName evidence="3">F-box domain containing protein</fullName>
    </submittedName>
</protein>
<feature type="region of interest" description="Disordered" evidence="1">
    <location>
        <begin position="94"/>
        <end position="120"/>
    </location>
</feature>